<dbReference type="AlphaFoldDB" id="A0A0F0KC17"/>
<keyword evidence="1" id="KW-0472">Membrane</keyword>
<feature type="transmembrane region" description="Helical" evidence="1">
    <location>
        <begin position="177"/>
        <end position="196"/>
    </location>
</feature>
<feature type="transmembrane region" description="Helical" evidence="1">
    <location>
        <begin position="202"/>
        <end position="221"/>
    </location>
</feature>
<accession>A0A0F0KC17</accession>
<reference evidence="2 3" key="1">
    <citation type="submission" date="2015-02" db="EMBL/GenBank/DDBJ databases">
        <title>Draft genome sequences of ten Microbacterium spp. with emphasis on heavy metal contaminated environments.</title>
        <authorList>
            <person name="Corretto E."/>
        </authorList>
    </citation>
    <scope>NUCLEOTIDE SEQUENCE [LARGE SCALE GENOMIC DNA]</scope>
    <source>
        <strain evidence="2 3">DSM 12966</strain>
    </source>
</reference>
<feature type="transmembrane region" description="Helical" evidence="1">
    <location>
        <begin position="233"/>
        <end position="254"/>
    </location>
</feature>
<sequence length="287" mass="30321">MDQKPVQGQEALAPPSAELAQSYLDEADAVVHRRGRVVDRRGLAWLQIANAVITAVYLVAMAAALRGGQQVGASQVILFGFILWGQLAGGIAQRNGMQWRLTRSRWLLWVSGAVLTVAAFVVFGFVVWDPRFPAIGMWIPAALVLLGYGGYGVVQLARAAGDGRPPRSHPAPLTRGVRWGTIGVGVALGVLAMLGSSSDGTLTSALLLLVVLVLFAWFTAARTEMGLPAVGASWRWPHLAAFAVAASVLSLVVLVDEIPVLVGVLSGSGIIALFIAVSFVPGRDLRE</sequence>
<feature type="transmembrane region" description="Helical" evidence="1">
    <location>
        <begin position="134"/>
        <end position="157"/>
    </location>
</feature>
<feature type="transmembrane region" description="Helical" evidence="1">
    <location>
        <begin position="76"/>
        <end position="94"/>
    </location>
</feature>
<feature type="transmembrane region" description="Helical" evidence="1">
    <location>
        <begin position="260"/>
        <end position="280"/>
    </location>
</feature>
<keyword evidence="1" id="KW-1133">Transmembrane helix</keyword>
<organism evidence="2 3">
    <name type="scientific">Microbacterium foliorum</name>
    <dbReference type="NCBI Taxonomy" id="104336"/>
    <lineage>
        <taxon>Bacteria</taxon>
        <taxon>Bacillati</taxon>
        <taxon>Actinomycetota</taxon>
        <taxon>Actinomycetes</taxon>
        <taxon>Micrococcales</taxon>
        <taxon>Microbacteriaceae</taxon>
        <taxon>Microbacterium</taxon>
    </lineage>
</organism>
<evidence type="ECO:0000313" key="2">
    <source>
        <dbReference type="EMBL" id="KJL17959.1"/>
    </source>
</evidence>
<keyword evidence="1" id="KW-0812">Transmembrane</keyword>
<name>A0A0F0KC17_9MICO</name>
<feature type="transmembrane region" description="Helical" evidence="1">
    <location>
        <begin position="43"/>
        <end position="64"/>
    </location>
</feature>
<dbReference type="KEGG" id="mfol:DXT68_06895"/>
<dbReference type="GeneID" id="94444111"/>
<comment type="caution">
    <text evidence="2">The sequence shown here is derived from an EMBL/GenBank/DDBJ whole genome shotgun (WGS) entry which is preliminary data.</text>
</comment>
<keyword evidence="3" id="KW-1185">Reference proteome</keyword>
<proteinExistence type="predicted"/>
<dbReference type="RefSeq" id="WP_045255337.1">
    <property type="nucleotide sequence ID" value="NZ_CP031425.1"/>
</dbReference>
<evidence type="ECO:0000256" key="1">
    <source>
        <dbReference type="SAM" id="Phobius"/>
    </source>
</evidence>
<dbReference type="EMBL" id="JYIU01000046">
    <property type="protein sequence ID" value="KJL17959.1"/>
    <property type="molecule type" value="Genomic_DNA"/>
</dbReference>
<dbReference type="PATRIC" id="fig|104336.4.peg.3103"/>
<feature type="transmembrane region" description="Helical" evidence="1">
    <location>
        <begin position="106"/>
        <end position="128"/>
    </location>
</feature>
<evidence type="ECO:0000313" key="3">
    <source>
        <dbReference type="Proteomes" id="UP000033572"/>
    </source>
</evidence>
<protein>
    <submittedName>
        <fullName evidence="2">Uncharacterized protein</fullName>
    </submittedName>
</protein>
<dbReference type="Proteomes" id="UP000033572">
    <property type="component" value="Unassembled WGS sequence"/>
</dbReference>
<gene>
    <name evidence="2" type="ORF">RN50_03065</name>
</gene>